<accession>A0ABR4PEJ8</accession>
<keyword evidence="2" id="KW-1185">Reference proteome</keyword>
<evidence type="ECO:0000313" key="1">
    <source>
        <dbReference type="EMBL" id="KAL3421767.1"/>
    </source>
</evidence>
<dbReference type="Proteomes" id="UP001629113">
    <property type="component" value="Unassembled WGS sequence"/>
</dbReference>
<name>A0ABR4PEJ8_9HELO</name>
<comment type="caution">
    <text evidence="1">The sequence shown here is derived from an EMBL/GenBank/DDBJ whole genome shotgun (WGS) entry which is preliminary data.</text>
</comment>
<sequence length="449" mass="49746">MLFSAVDLAGADALTDFLDEPFCDYSPDFGGVRVRELQNASLGARSIFPRSSGSTYHSVEALLFLLFFTSPTQNQLSIWNDRVPKKYPNSTISKIKAWVSSKLSATFSNDDGVNQVVWNMDYVNDKIGGKSTVNCYCLTNDCYDADDTDCQSGVDSGEDEKYVHSDTRRDILAGIPDETGGFRSASEYWTKRESENEVRSLLEKRVGAARPFIIVVSGIPDVSYSSLPYNQAADMANNDPIWDSVFDEDRTGDCNAVDIFTRIQPLNNRGEHILELNTPSRFFTAAATGTLSSGDTIRVGRVVAGFYQQALIQPLPLNKPPMVGDHSLFPLTRLMNAMASRSNGGHIVLLVKSLNGVKSRILRQIDPVEDTSDDPAKALLKIRQVITVMNYMNNPIVQAALAATNDDFRLELHRVEQAHNTGAGNAHIDLVAYWDVWVRDDIQEAVRRS</sequence>
<protein>
    <submittedName>
        <fullName evidence="1">Killer toxin subunits alpha/beta 4</fullName>
    </submittedName>
</protein>
<evidence type="ECO:0000313" key="2">
    <source>
        <dbReference type="Proteomes" id="UP001629113"/>
    </source>
</evidence>
<gene>
    <name evidence="1" type="ORF">PVAG01_05923</name>
</gene>
<proteinExistence type="predicted"/>
<reference evidence="1 2" key="1">
    <citation type="submission" date="2024-06" db="EMBL/GenBank/DDBJ databases">
        <title>Complete genome of Phlyctema vagabunda strain 19-DSS-EL-015.</title>
        <authorList>
            <person name="Fiorenzani C."/>
        </authorList>
    </citation>
    <scope>NUCLEOTIDE SEQUENCE [LARGE SCALE GENOMIC DNA]</scope>
    <source>
        <strain evidence="1 2">19-DSS-EL-015</strain>
    </source>
</reference>
<dbReference type="EMBL" id="JBFCZG010000005">
    <property type="protein sequence ID" value="KAL3421767.1"/>
    <property type="molecule type" value="Genomic_DNA"/>
</dbReference>
<organism evidence="1 2">
    <name type="scientific">Phlyctema vagabunda</name>
    <dbReference type="NCBI Taxonomy" id="108571"/>
    <lineage>
        <taxon>Eukaryota</taxon>
        <taxon>Fungi</taxon>
        <taxon>Dikarya</taxon>
        <taxon>Ascomycota</taxon>
        <taxon>Pezizomycotina</taxon>
        <taxon>Leotiomycetes</taxon>
        <taxon>Helotiales</taxon>
        <taxon>Dermateaceae</taxon>
        <taxon>Phlyctema</taxon>
    </lineage>
</organism>